<sequence>MTPEQVRSLGAQLMIAAAVCGGIYAIVADPLRSRANEAEAELAMFVSEHDGAAATLASLPEIDATYTETQQQAAQYAARSRPACDESEMFSEVMDLASQVEVVLEQITPANRGGSKGTEVQDKNLRPGDTSVRYALSGSGSYEAVAQFLEGLQGGWGYCMIRNCRITPDFTGKNESGSRFSIVIELLGFDASPIVLEASGGEGTP</sequence>
<gene>
    <name evidence="1" type="ORF">MNBD_PLANCTO03-566</name>
</gene>
<name>A0A3B1E0X4_9ZZZZ</name>
<organism evidence="1">
    <name type="scientific">hydrothermal vent metagenome</name>
    <dbReference type="NCBI Taxonomy" id="652676"/>
    <lineage>
        <taxon>unclassified sequences</taxon>
        <taxon>metagenomes</taxon>
        <taxon>ecological metagenomes</taxon>
    </lineage>
</organism>
<accession>A0A3B1E0X4</accession>
<protein>
    <submittedName>
        <fullName evidence="1">Uncharacterized protein</fullName>
    </submittedName>
</protein>
<reference evidence="1" key="1">
    <citation type="submission" date="2018-06" db="EMBL/GenBank/DDBJ databases">
        <authorList>
            <person name="Zhirakovskaya E."/>
        </authorList>
    </citation>
    <scope>NUCLEOTIDE SEQUENCE</scope>
</reference>
<dbReference type="EMBL" id="UOGK01000728">
    <property type="protein sequence ID" value="VAX42624.1"/>
    <property type="molecule type" value="Genomic_DNA"/>
</dbReference>
<dbReference type="AlphaFoldDB" id="A0A3B1E0X4"/>
<evidence type="ECO:0000313" key="1">
    <source>
        <dbReference type="EMBL" id="VAX42624.1"/>
    </source>
</evidence>
<proteinExistence type="predicted"/>